<dbReference type="PANTHER" id="PTHR43229">
    <property type="entry name" value="NODULATION PROTEIN J"/>
    <property type="match status" value="1"/>
</dbReference>
<dbReference type="Pfam" id="PF12698">
    <property type="entry name" value="ABC2_membrane_3"/>
    <property type="match status" value="1"/>
</dbReference>
<feature type="transmembrane region" description="Helical" evidence="5">
    <location>
        <begin position="230"/>
        <end position="251"/>
    </location>
</feature>
<evidence type="ECO:0000313" key="10">
    <source>
        <dbReference type="Proteomes" id="UP000255421"/>
    </source>
</evidence>
<keyword evidence="3 5" id="KW-1133">Transmembrane helix</keyword>
<protein>
    <submittedName>
        <fullName evidence="7">ABC transporter permease</fullName>
    </submittedName>
    <submittedName>
        <fullName evidence="8">ABC-2 type transport system permease protein</fullName>
    </submittedName>
</protein>
<evidence type="ECO:0000256" key="5">
    <source>
        <dbReference type="SAM" id="Phobius"/>
    </source>
</evidence>
<evidence type="ECO:0000259" key="6">
    <source>
        <dbReference type="Pfam" id="PF12698"/>
    </source>
</evidence>
<evidence type="ECO:0000256" key="2">
    <source>
        <dbReference type="ARBA" id="ARBA00022692"/>
    </source>
</evidence>
<dbReference type="GO" id="GO:0016020">
    <property type="term" value="C:membrane"/>
    <property type="evidence" value="ECO:0007669"/>
    <property type="project" value="UniProtKB-SubCell"/>
</dbReference>
<dbReference type="Proteomes" id="UP000199289">
    <property type="component" value="Unassembled WGS sequence"/>
</dbReference>
<comment type="subcellular location">
    <subcellularLocation>
        <location evidence="1">Membrane</location>
        <topology evidence="1">Multi-pass membrane protein</topology>
    </subcellularLocation>
</comment>
<dbReference type="InterPro" id="IPR013525">
    <property type="entry name" value="ABC2_TM"/>
</dbReference>
<reference evidence="7 10" key="3">
    <citation type="submission" date="2018-07" db="EMBL/GenBank/DDBJ databases">
        <title>Genome sequence of extremly halophilic archaeon Halopelagius longus strain BC12-B1.</title>
        <authorList>
            <person name="Zhang X."/>
        </authorList>
    </citation>
    <scope>NUCLEOTIDE SEQUENCE [LARGE SCALE GENOMIC DNA]</scope>
    <source>
        <strain evidence="7 10">BC12-B1</strain>
    </source>
</reference>
<organism evidence="8 9">
    <name type="scientific">Halopelagius longus</name>
    <dbReference type="NCBI Taxonomy" id="1236180"/>
    <lineage>
        <taxon>Archaea</taxon>
        <taxon>Methanobacteriati</taxon>
        <taxon>Methanobacteriota</taxon>
        <taxon>Stenosarchaea group</taxon>
        <taxon>Halobacteria</taxon>
        <taxon>Halobacteriales</taxon>
        <taxon>Haloferacaceae</taxon>
    </lineage>
</organism>
<evidence type="ECO:0000256" key="3">
    <source>
        <dbReference type="ARBA" id="ARBA00022989"/>
    </source>
</evidence>
<sequence length="264" mass="28397">MRSSSGGGASYSNLAYAVFYREVVNWLRYPVNAAGVVIGQLLMFALLFFGGRAVFGEAFAGSIGSVVVGYFLWSLAGQSYEGIVSIISQEASWGTLERHFLSPFGFERVLLMKAFARVVRSFAVSVLIFGVMLLVTGMRPTIPVLTVLVILACTVLSVVGVGFVMGGLAVLYKRISSFVQLFSLVILGLVGAPVLEVPWLRYLPVVQGSTMLQQSVRGGIPLWEFGPQSLAILVAVAGGYFALGLAGFHVIQRRARRLGVLGDY</sequence>
<feature type="transmembrane region" description="Helical" evidence="5">
    <location>
        <begin position="55"/>
        <end position="73"/>
    </location>
</feature>
<dbReference type="PANTHER" id="PTHR43229:SF6">
    <property type="entry name" value="ABC-TYPE MULTIDRUG TRANSPORT SYSTEM, PERMEASE COMPONENT"/>
    <property type="match status" value="1"/>
</dbReference>
<feature type="transmembrane region" description="Helical" evidence="5">
    <location>
        <begin position="144"/>
        <end position="171"/>
    </location>
</feature>
<keyword evidence="10" id="KW-1185">Reference proteome</keyword>
<feature type="transmembrane region" description="Helical" evidence="5">
    <location>
        <begin position="29"/>
        <end position="49"/>
    </location>
</feature>
<proteinExistence type="predicted"/>
<dbReference type="RefSeq" id="WP_092539016.1">
    <property type="nucleotide sequence ID" value="NZ_FNKQ01000005.1"/>
</dbReference>
<evidence type="ECO:0000256" key="4">
    <source>
        <dbReference type="ARBA" id="ARBA00023136"/>
    </source>
</evidence>
<evidence type="ECO:0000313" key="7">
    <source>
        <dbReference type="EMBL" id="RDI69838.1"/>
    </source>
</evidence>
<evidence type="ECO:0000313" key="8">
    <source>
        <dbReference type="EMBL" id="SDR08327.1"/>
    </source>
</evidence>
<dbReference type="AlphaFoldDB" id="A0A1H1G503"/>
<dbReference type="GO" id="GO:0140359">
    <property type="term" value="F:ABC-type transporter activity"/>
    <property type="evidence" value="ECO:0007669"/>
    <property type="project" value="InterPro"/>
</dbReference>
<feature type="domain" description="ABC-2 type transporter transmembrane" evidence="6">
    <location>
        <begin position="61"/>
        <end position="245"/>
    </location>
</feature>
<feature type="transmembrane region" description="Helical" evidence="5">
    <location>
        <begin position="118"/>
        <end position="138"/>
    </location>
</feature>
<evidence type="ECO:0000256" key="1">
    <source>
        <dbReference type="ARBA" id="ARBA00004141"/>
    </source>
</evidence>
<evidence type="ECO:0000313" key="9">
    <source>
        <dbReference type="Proteomes" id="UP000199289"/>
    </source>
</evidence>
<keyword evidence="2 5" id="KW-0812">Transmembrane</keyword>
<name>A0A1H1G503_9EURY</name>
<gene>
    <name evidence="7" type="ORF">DWB78_16950</name>
    <name evidence="8" type="ORF">SAMN05216278_3527</name>
</gene>
<reference evidence="8" key="2">
    <citation type="submission" date="2016-10" db="EMBL/GenBank/DDBJ databases">
        <authorList>
            <person name="de Groot N.N."/>
        </authorList>
    </citation>
    <scope>NUCLEOTIDE SEQUENCE [LARGE SCALE GENOMIC DNA]</scope>
    <source>
        <strain evidence="8">CGMCC 1.12397</strain>
    </source>
</reference>
<reference evidence="9" key="1">
    <citation type="submission" date="2016-10" db="EMBL/GenBank/DDBJ databases">
        <authorList>
            <person name="Varghese N."/>
            <person name="Submissions S."/>
        </authorList>
    </citation>
    <scope>NUCLEOTIDE SEQUENCE [LARGE SCALE GENOMIC DNA]</scope>
    <source>
        <strain evidence="9">CGMCC 1.12397</strain>
    </source>
</reference>
<dbReference type="InterPro" id="IPR051784">
    <property type="entry name" value="Nod_factor_ABC_transporter"/>
</dbReference>
<dbReference type="EMBL" id="FNKQ01000005">
    <property type="protein sequence ID" value="SDR08327.1"/>
    <property type="molecule type" value="Genomic_DNA"/>
</dbReference>
<keyword evidence="4 5" id="KW-0472">Membrane</keyword>
<dbReference type="EMBL" id="QQST01000003">
    <property type="protein sequence ID" value="RDI69838.1"/>
    <property type="molecule type" value="Genomic_DNA"/>
</dbReference>
<dbReference type="OrthoDB" id="312397at2157"/>
<dbReference type="Proteomes" id="UP000255421">
    <property type="component" value="Unassembled WGS sequence"/>
</dbReference>
<accession>A0A1H1G503</accession>
<feature type="transmembrane region" description="Helical" evidence="5">
    <location>
        <begin position="178"/>
        <end position="195"/>
    </location>
</feature>